<proteinExistence type="predicted"/>
<evidence type="ECO:0000313" key="1">
    <source>
        <dbReference type="EMBL" id="KAK3274924.1"/>
    </source>
</evidence>
<sequence length="94" mass="10658">MERDFLLTKEGRVPVQTNLQNTLKFSVHQETFSILFPTNVTILCNIGQYLRRLEALSSFSQKTFAAGLLDMTHEVANLQLEEGKVGIKKMNPFA</sequence>
<dbReference type="AlphaFoldDB" id="A0AAE0L7S5"/>
<dbReference type="EMBL" id="LGRX02007482">
    <property type="protein sequence ID" value="KAK3274924.1"/>
    <property type="molecule type" value="Genomic_DNA"/>
</dbReference>
<accession>A0AAE0L7S5</accession>
<dbReference type="Proteomes" id="UP001190700">
    <property type="component" value="Unassembled WGS sequence"/>
</dbReference>
<evidence type="ECO:0000313" key="2">
    <source>
        <dbReference type="Proteomes" id="UP001190700"/>
    </source>
</evidence>
<gene>
    <name evidence="1" type="ORF">CYMTET_16922</name>
</gene>
<comment type="caution">
    <text evidence="1">The sequence shown here is derived from an EMBL/GenBank/DDBJ whole genome shotgun (WGS) entry which is preliminary data.</text>
</comment>
<keyword evidence="2" id="KW-1185">Reference proteome</keyword>
<protein>
    <submittedName>
        <fullName evidence="1">Uncharacterized protein</fullName>
    </submittedName>
</protein>
<organism evidence="1 2">
    <name type="scientific">Cymbomonas tetramitiformis</name>
    <dbReference type="NCBI Taxonomy" id="36881"/>
    <lineage>
        <taxon>Eukaryota</taxon>
        <taxon>Viridiplantae</taxon>
        <taxon>Chlorophyta</taxon>
        <taxon>Pyramimonadophyceae</taxon>
        <taxon>Pyramimonadales</taxon>
        <taxon>Pyramimonadaceae</taxon>
        <taxon>Cymbomonas</taxon>
    </lineage>
</organism>
<reference evidence="1 2" key="1">
    <citation type="journal article" date="2015" name="Genome Biol. Evol.">
        <title>Comparative Genomics of a Bacterivorous Green Alga Reveals Evolutionary Causalities and Consequences of Phago-Mixotrophic Mode of Nutrition.</title>
        <authorList>
            <person name="Burns J.A."/>
            <person name="Paasch A."/>
            <person name="Narechania A."/>
            <person name="Kim E."/>
        </authorList>
    </citation>
    <scope>NUCLEOTIDE SEQUENCE [LARGE SCALE GENOMIC DNA]</scope>
    <source>
        <strain evidence="1 2">PLY_AMNH</strain>
    </source>
</reference>
<name>A0AAE0L7S5_9CHLO</name>